<dbReference type="InterPro" id="IPR005184">
    <property type="entry name" value="DUF306_Meta_HslJ"/>
</dbReference>
<dbReference type="InterPro" id="IPR038670">
    <property type="entry name" value="HslJ-like_sf"/>
</dbReference>
<dbReference type="EMBL" id="VXKE01000006">
    <property type="protein sequence ID" value="KAA8710726.1"/>
    <property type="molecule type" value="Genomic_DNA"/>
</dbReference>
<organism evidence="2 3">
    <name type="scientific">Helicobacter canis</name>
    <dbReference type="NCBI Taxonomy" id="29419"/>
    <lineage>
        <taxon>Bacteria</taxon>
        <taxon>Pseudomonadati</taxon>
        <taxon>Campylobacterota</taxon>
        <taxon>Epsilonproteobacteria</taxon>
        <taxon>Campylobacterales</taxon>
        <taxon>Helicobacteraceae</taxon>
        <taxon>Helicobacter</taxon>
    </lineage>
</organism>
<feature type="domain" description="DUF306" evidence="1">
    <location>
        <begin position="132"/>
        <end position="215"/>
    </location>
</feature>
<dbReference type="PANTHER" id="PTHR35535:SF1">
    <property type="entry name" value="HEAT SHOCK PROTEIN HSLJ"/>
    <property type="match status" value="1"/>
</dbReference>
<dbReference type="Gene3D" id="2.40.128.270">
    <property type="match status" value="1"/>
</dbReference>
<evidence type="ECO:0000313" key="3">
    <source>
        <dbReference type="Proteomes" id="UP000323707"/>
    </source>
</evidence>
<gene>
    <name evidence="2" type="ORF">F4V45_02100</name>
</gene>
<reference evidence="2 3" key="1">
    <citation type="submission" date="2019-09" db="EMBL/GenBank/DDBJ databases">
        <title>Draft genome sequence of various Type strains from the CCUG.</title>
        <authorList>
            <person name="Pineiro-Iglesias B."/>
            <person name="Tunovic T."/>
            <person name="Unosson C."/>
            <person name="Inganas E."/>
            <person name="Ohlen M."/>
            <person name="Cardew S."/>
            <person name="Jensie-Markopoulos S."/>
            <person name="Salva-Serra F."/>
            <person name="Jaen-Luchoro D."/>
            <person name="Karlsson R."/>
            <person name="Svensson-Stadler L."/>
            <person name="Chun J."/>
            <person name="Moore E."/>
        </authorList>
    </citation>
    <scope>NUCLEOTIDE SEQUENCE [LARGE SCALE GENOMIC DNA]</scope>
    <source>
        <strain evidence="2 3">CCUG 32756T</strain>
    </source>
</reference>
<sequence length="225" mass="25719">MDKTHFHSNSRILRILQAFFTLFLLASVLVLGSGCSLFEYIQRKATQGNINGDNWYVQKIVIDNKETFYAPQVLAANAKQNLAEQEQKSLPQKMLEAKESIEELRNLSQAQLEAMSLIYEKARLKEIAQIDEIATLNFDTTQGRISGQSGCGSYFSSYVWSDKEHIELSNGGSTRKLCSPSEIVRFEFRFIRELEGSFKVIQKSKDYLILEGKEMTIYLYRNTSA</sequence>
<accession>A0A5M9QT62</accession>
<dbReference type="InterPro" id="IPR053147">
    <property type="entry name" value="Hsp_HslJ-like"/>
</dbReference>
<protein>
    <submittedName>
        <fullName evidence="2">META domain-containing protein</fullName>
    </submittedName>
</protein>
<dbReference type="AlphaFoldDB" id="A0A5M9QT62"/>
<proteinExistence type="predicted"/>
<dbReference type="PANTHER" id="PTHR35535">
    <property type="entry name" value="HEAT SHOCK PROTEIN HSLJ"/>
    <property type="match status" value="1"/>
</dbReference>
<dbReference type="Proteomes" id="UP000323707">
    <property type="component" value="Unassembled WGS sequence"/>
</dbReference>
<comment type="caution">
    <text evidence="2">The sequence shown here is derived from an EMBL/GenBank/DDBJ whole genome shotgun (WGS) entry which is preliminary data.</text>
</comment>
<name>A0A5M9QT62_9HELI</name>
<dbReference type="RefSeq" id="WP_150336843.1">
    <property type="nucleotide sequence ID" value="NZ_JAERIX010000026.1"/>
</dbReference>
<dbReference type="Pfam" id="PF03724">
    <property type="entry name" value="META"/>
    <property type="match status" value="1"/>
</dbReference>
<dbReference type="PROSITE" id="PS51257">
    <property type="entry name" value="PROKAR_LIPOPROTEIN"/>
    <property type="match status" value="1"/>
</dbReference>
<evidence type="ECO:0000259" key="1">
    <source>
        <dbReference type="Pfam" id="PF03724"/>
    </source>
</evidence>
<evidence type="ECO:0000313" key="2">
    <source>
        <dbReference type="EMBL" id="KAA8710726.1"/>
    </source>
</evidence>